<sequence>MVLASDPSPSPRILESRGKGILGLVLAVVILLVGYRITLPGLDERLVSGLPSDSSTALARVSVLALGTAPVVSAFGHFEILRLIVFRFAAGRRWAAESRLFAILPIVFALVVAGMQAQGVGLAIASLGSDLGDLFVPVTVLCLVGGTALLLGFINRQARRRIDGLWLLLAASFLLVLPQKMSVYLELMLSGAFTLQTLAIALAPLVLAVALTVFTVRALAGNIAANGVRAPLQLLIWPMLLSQLVLRYIFPLLTTASPEVARIFLPGSLFGATSLILAVCSVPLVTLFTLIYARDLSSNTQDTDTPVLSSAVILMVIVLQILVLSGLNSLLPLANLPVDLDWLGLVITTAVLMVASGLATSRKP</sequence>
<keyword evidence="1" id="KW-0472">Membrane</keyword>
<feature type="transmembrane region" description="Helical" evidence="1">
    <location>
        <begin position="100"/>
        <end position="128"/>
    </location>
</feature>
<evidence type="ECO:0000313" key="2">
    <source>
        <dbReference type="EMBL" id="MBB4007271.1"/>
    </source>
</evidence>
<evidence type="ECO:0000313" key="5">
    <source>
        <dbReference type="Proteomes" id="UP000544107"/>
    </source>
</evidence>
<evidence type="ECO:0000313" key="4">
    <source>
        <dbReference type="Proteomes" id="UP000185598"/>
    </source>
</evidence>
<proteinExistence type="predicted"/>
<organism evidence="3 4">
    <name type="scientific">Allorhizobium taibaishanense</name>
    <dbReference type="NCBI Taxonomy" id="887144"/>
    <lineage>
        <taxon>Bacteria</taxon>
        <taxon>Pseudomonadati</taxon>
        <taxon>Pseudomonadota</taxon>
        <taxon>Alphaproteobacteria</taxon>
        <taxon>Hyphomicrobiales</taxon>
        <taxon>Rhizobiaceae</taxon>
        <taxon>Rhizobium/Agrobacterium group</taxon>
        <taxon>Allorhizobium</taxon>
    </lineage>
</organism>
<dbReference type="EMBL" id="JACIED010000002">
    <property type="protein sequence ID" value="MBB4007271.1"/>
    <property type="molecule type" value="Genomic_DNA"/>
</dbReference>
<dbReference type="Gene3D" id="1.10.3370.10">
    <property type="entry name" value="SecY subunit domain"/>
    <property type="match status" value="1"/>
</dbReference>
<accession>A0A1Q8ZZI2</accession>
<feature type="transmembrane region" description="Helical" evidence="1">
    <location>
        <begin position="165"/>
        <end position="185"/>
    </location>
</feature>
<feature type="transmembrane region" description="Helical" evidence="1">
    <location>
        <begin position="342"/>
        <end position="360"/>
    </location>
</feature>
<dbReference type="EMBL" id="MKIN01000027">
    <property type="protein sequence ID" value="OLP47734.1"/>
    <property type="molecule type" value="Genomic_DNA"/>
</dbReference>
<feature type="transmembrane region" description="Helical" evidence="1">
    <location>
        <begin position="305"/>
        <end position="330"/>
    </location>
</feature>
<protein>
    <recommendedName>
        <fullName evidence="6">Preprotein translocase subunit SecY</fullName>
    </recommendedName>
</protein>
<dbReference type="InterPro" id="IPR023201">
    <property type="entry name" value="SecY_dom_sf"/>
</dbReference>
<evidence type="ECO:0000313" key="3">
    <source>
        <dbReference type="EMBL" id="OLP47734.1"/>
    </source>
</evidence>
<keyword evidence="1" id="KW-1133">Transmembrane helix</keyword>
<dbReference type="Proteomes" id="UP000185598">
    <property type="component" value="Unassembled WGS sequence"/>
</dbReference>
<feature type="transmembrane region" description="Helical" evidence="1">
    <location>
        <begin position="232"/>
        <end position="250"/>
    </location>
</feature>
<dbReference type="Proteomes" id="UP000544107">
    <property type="component" value="Unassembled WGS sequence"/>
</dbReference>
<evidence type="ECO:0000256" key="1">
    <source>
        <dbReference type="SAM" id="Phobius"/>
    </source>
</evidence>
<feature type="transmembrane region" description="Helical" evidence="1">
    <location>
        <begin position="270"/>
        <end position="293"/>
    </location>
</feature>
<keyword evidence="1" id="KW-0812">Transmembrane</keyword>
<feature type="transmembrane region" description="Helical" evidence="1">
    <location>
        <begin position="134"/>
        <end position="153"/>
    </location>
</feature>
<dbReference type="STRING" id="887144.BJF91_04995"/>
<name>A0A1Q8ZZI2_9HYPH</name>
<feature type="transmembrane region" description="Helical" evidence="1">
    <location>
        <begin position="20"/>
        <end position="37"/>
    </location>
</feature>
<feature type="transmembrane region" description="Helical" evidence="1">
    <location>
        <begin position="57"/>
        <end position="80"/>
    </location>
</feature>
<reference evidence="2 5" key="2">
    <citation type="submission" date="2020-08" db="EMBL/GenBank/DDBJ databases">
        <title>Genomic Encyclopedia of Type Strains, Phase IV (KMG-IV): sequencing the most valuable type-strain genomes for metagenomic binning, comparative biology and taxonomic classification.</title>
        <authorList>
            <person name="Goeker M."/>
        </authorList>
    </citation>
    <scope>NUCLEOTIDE SEQUENCE [LARGE SCALE GENOMIC DNA]</scope>
    <source>
        <strain evidence="2 5">DSM 100021</strain>
    </source>
</reference>
<dbReference type="RefSeq" id="WP_075616910.1">
    <property type="nucleotide sequence ID" value="NZ_JACIED010000002.1"/>
</dbReference>
<comment type="caution">
    <text evidence="3">The sequence shown here is derived from an EMBL/GenBank/DDBJ whole genome shotgun (WGS) entry which is preliminary data.</text>
</comment>
<evidence type="ECO:0008006" key="6">
    <source>
        <dbReference type="Google" id="ProtNLM"/>
    </source>
</evidence>
<dbReference type="SUPFAM" id="SSF103491">
    <property type="entry name" value="Preprotein translocase SecY subunit"/>
    <property type="match status" value="1"/>
</dbReference>
<reference evidence="3 4" key="1">
    <citation type="submission" date="2016-09" db="EMBL/GenBank/DDBJ databases">
        <title>Rhizobium oryziradicis sp. nov., isolated from the root of rice.</title>
        <authorList>
            <person name="Zhao J."/>
            <person name="Zhang X."/>
        </authorList>
    </citation>
    <scope>NUCLEOTIDE SEQUENCE [LARGE SCALE GENOMIC DNA]</scope>
    <source>
        <strain evidence="3 4">14971</strain>
    </source>
</reference>
<keyword evidence="4" id="KW-1185">Reference proteome</keyword>
<dbReference type="AlphaFoldDB" id="A0A1Q8ZZI2"/>
<gene>
    <name evidence="3" type="ORF">BJF91_04995</name>
    <name evidence="2" type="ORF">GGQ71_001534</name>
</gene>
<feature type="transmembrane region" description="Helical" evidence="1">
    <location>
        <begin position="197"/>
        <end position="220"/>
    </location>
</feature>